<protein>
    <recommendedName>
        <fullName evidence="5">L-lysine 6-oxidase</fullName>
    </recommendedName>
</protein>
<dbReference type="RefSeq" id="WP_123564225.1">
    <property type="nucleotide sequence ID" value="NZ_RJVJ01000005.1"/>
</dbReference>
<dbReference type="InterPro" id="IPR041173">
    <property type="entry name" value="LodA_C"/>
</dbReference>
<reference evidence="3 4" key="1">
    <citation type="submission" date="2018-11" db="EMBL/GenBank/DDBJ databases">
        <title>Sequencing the genomes of 1000 actinobacteria strains.</title>
        <authorList>
            <person name="Klenk H.-P."/>
        </authorList>
    </citation>
    <scope>NUCLEOTIDE SEQUENCE [LARGE SCALE GENOMIC DNA]</scope>
    <source>
        <strain evidence="3 4">DSM 44780</strain>
    </source>
</reference>
<evidence type="ECO:0000259" key="1">
    <source>
        <dbReference type="Pfam" id="PF17990"/>
    </source>
</evidence>
<proteinExistence type="predicted"/>
<dbReference type="EMBL" id="RJVJ01000005">
    <property type="protein sequence ID" value="ROR33864.1"/>
    <property type="molecule type" value="Genomic_DNA"/>
</dbReference>
<dbReference type="Pfam" id="PF17990">
    <property type="entry name" value="LodA_N"/>
    <property type="match status" value="1"/>
</dbReference>
<name>A0A8G1XB19_9ACTN</name>
<gene>
    <name evidence="3" type="ORF">EDD39_7686</name>
</gene>
<organism evidence="3 4">
    <name type="scientific">Kitasatospora cineracea</name>
    <dbReference type="NCBI Taxonomy" id="88074"/>
    <lineage>
        <taxon>Bacteria</taxon>
        <taxon>Bacillati</taxon>
        <taxon>Actinomycetota</taxon>
        <taxon>Actinomycetes</taxon>
        <taxon>Kitasatosporales</taxon>
        <taxon>Streptomycetaceae</taxon>
        <taxon>Kitasatospora</taxon>
    </lineage>
</organism>
<evidence type="ECO:0008006" key="5">
    <source>
        <dbReference type="Google" id="ProtNLM"/>
    </source>
</evidence>
<feature type="domain" description="L-Lysine epsilon oxidase N-terminal" evidence="1">
    <location>
        <begin position="11"/>
        <end position="226"/>
    </location>
</feature>
<dbReference type="Pfam" id="PF18417">
    <property type="entry name" value="LodA_C"/>
    <property type="match status" value="1"/>
</dbReference>
<evidence type="ECO:0000259" key="2">
    <source>
        <dbReference type="Pfam" id="PF18417"/>
    </source>
</evidence>
<evidence type="ECO:0000313" key="3">
    <source>
        <dbReference type="EMBL" id="ROR33864.1"/>
    </source>
</evidence>
<accession>A0A8G1XB19</accession>
<dbReference type="AlphaFoldDB" id="A0A8G1XB19"/>
<dbReference type="InterPro" id="IPR041168">
    <property type="entry name" value="LodA_N"/>
</dbReference>
<dbReference type="OrthoDB" id="336698at2"/>
<sequence length="668" mass="73353">MTDEIAYAKIHPAIGVARVGNSTAGDGWFYGPETPAPEPAPVGFYKDAAGAVKRQAARFRLYGYDAQGRVVRELKPAEAGVEVEWAVHVANRKAAWYNFDLALDIPDMQGKASLRRNAKTDDENGREKLVIDPGRKTLVPGSKQEVEFTGGTFLGVPVPLGRMQTDEEGRLVVLGGSGTSGAPGGEELHSFGNNDGWYDDTSDGPVTATLKLDGRDVEVKGAWVVVGPPNFAPDVKTPRTLWDLLHDVFRPEQPVGATEEVVFERDIKPILHRFCELQWVNKGYATHYGFGGPEDFMAPALYDRLAGKAERNRELRRQVYTAMRDYERDGGRSPLPWPWFYGDGMASKPKSQLQYMTLSPTQIDQLEKWANGEFGTAAVPDFPSRIEDAPLAEQPGLLDRAALDFCLADAFHPGCEVTWPIRHTTVYQEPFRILHRAENDPEPDYGPQLSAERALGADGPLHAQPPGGLTRWMAIPWQTDTASCRSGYESNALPKGRYDPHLPTFWPARVPNHVLTEEDFRIVNQEGGGGSSEDARLDAFARRASWLRGLRGEYKEQLAQAAKEWHHFGIVETRRYTVGDGKFPATVQVESKPGFPLEGVSPDRNLVTVHVPEATALDSAAYSGVLGDVAERTGYSAEEITVGYIDKLDPFGEESANGGGARPADGRG</sequence>
<dbReference type="CDD" id="cd14731">
    <property type="entry name" value="LodA_like_1"/>
    <property type="match status" value="1"/>
</dbReference>
<dbReference type="InterPro" id="IPR033798">
    <property type="entry name" value="LodA-like"/>
</dbReference>
<dbReference type="Proteomes" id="UP000267408">
    <property type="component" value="Unassembled WGS sequence"/>
</dbReference>
<comment type="caution">
    <text evidence="3">The sequence shown here is derived from an EMBL/GenBank/DDBJ whole genome shotgun (WGS) entry which is preliminary data.</text>
</comment>
<feature type="domain" description="L-lysine epsilon oxidase C-terminal" evidence="2">
    <location>
        <begin position="351"/>
        <end position="497"/>
    </location>
</feature>
<evidence type="ECO:0000313" key="4">
    <source>
        <dbReference type="Proteomes" id="UP000267408"/>
    </source>
</evidence>